<evidence type="ECO:0000313" key="2">
    <source>
        <dbReference type="Proteomes" id="UP000602198"/>
    </source>
</evidence>
<evidence type="ECO:0000313" key="1">
    <source>
        <dbReference type="EMBL" id="MBL1077766.1"/>
    </source>
</evidence>
<dbReference type="InterPro" id="IPR023393">
    <property type="entry name" value="START-like_dom_sf"/>
</dbReference>
<reference evidence="1 2" key="1">
    <citation type="submission" date="2021-01" db="EMBL/GenBank/DDBJ databases">
        <title>WGS of actinomycetes isolated from Thailand.</title>
        <authorList>
            <person name="Thawai C."/>
        </authorList>
    </citation>
    <scope>NUCLEOTIDE SEQUENCE [LARGE SCALE GENOMIC DNA]</scope>
    <source>
        <strain evidence="1 2">LPG 2</strain>
    </source>
</reference>
<comment type="caution">
    <text evidence="1">The sequence shown here is derived from an EMBL/GenBank/DDBJ whole genome shotgun (WGS) entry which is preliminary data.</text>
</comment>
<dbReference type="Proteomes" id="UP000602198">
    <property type="component" value="Unassembled WGS sequence"/>
</dbReference>
<accession>A0ABS1MBV6</accession>
<keyword evidence="2" id="KW-1185">Reference proteome</keyword>
<dbReference type="Pfam" id="PF10604">
    <property type="entry name" value="Polyketide_cyc2"/>
    <property type="match status" value="1"/>
</dbReference>
<dbReference type="EMBL" id="JAERRJ010000010">
    <property type="protein sequence ID" value="MBL1077766.1"/>
    <property type="molecule type" value="Genomic_DNA"/>
</dbReference>
<sequence length="145" mass="16050">MTELVAEAEIARPAAAVWALLADYDNDPRWRHGVHTMGPDPAGQVRVGTRTAEILRFAGRTYRNSGEVIAVDPGHSFRWRTTSGVTATGTRTVEPRGDHRCAVRLHVRITPAGPDRLVLLLFGGRLRRNLLRDLECFRALAENSA</sequence>
<dbReference type="SUPFAM" id="SSF55961">
    <property type="entry name" value="Bet v1-like"/>
    <property type="match status" value="1"/>
</dbReference>
<name>A0ABS1MBV6_9NOCA</name>
<dbReference type="InterPro" id="IPR019587">
    <property type="entry name" value="Polyketide_cyclase/dehydratase"/>
</dbReference>
<dbReference type="RefSeq" id="WP_201951709.1">
    <property type="nucleotide sequence ID" value="NZ_JAERRJ010000010.1"/>
</dbReference>
<organism evidence="1 2">
    <name type="scientific">Nocardia acididurans</name>
    <dbReference type="NCBI Taxonomy" id="2802282"/>
    <lineage>
        <taxon>Bacteria</taxon>
        <taxon>Bacillati</taxon>
        <taxon>Actinomycetota</taxon>
        <taxon>Actinomycetes</taxon>
        <taxon>Mycobacteriales</taxon>
        <taxon>Nocardiaceae</taxon>
        <taxon>Nocardia</taxon>
    </lineage>
</organism>
<protein>
    <submittedName>
        <fullName evidence="1">SRPBCC family protein</fullName>
    </submittedName>
</protein>
<dbReference type="Gene3D" id="3.30.530.20">
    <property type="match status" value="1"/>
</dbReference>
<proteinExistence type="predicted"/>
<gene>
    <name evidence="1" type="ORF">JK358_25520</name>
</gene>